<gene>
    <name evidence="1" type="ORF">OGAPHI_005906</name>
</gene>
<comment type="caution">
    <text evidence="1">The sequence shown here is derived from an EMBL/GenBank/DDBJ whole genome shotgun (WGS) entry which is preliminary data.</text>
</comment>
<evidence type="ECO:0000313" key="2">
    <source>
        <dbReference type="Proteomes" id="UP000769157"/>
    </source>
</evidence>
<keyword evidence="2" id="KW-1185">Reference proteome</keyword>
<proteinExistence type="predicted"/>
<dbReference type="RefSeq" id="XP_046058832.1">
    <property type="nucleotide sequence ID" value="XM_046207138.1"/>
</dbReference>
<dbReference type="AlphaFoldDB" id="A0A9P8T0F6"/>
<dbReference type="GO" id="GO:0019171">
    <property type="term" value="F:(3R)-hydroxyacyl-[acyl-carrier-protein] dehydratase activity"/>
    <property type="evidence" value="ECO:0007669"/>
    <property type="project" value="TreeGrafter"/>
</dbReference>
<dbReference type="InterPro" id="IPR052741">
    <property type="entry name" value="Mitochondrial_HTD2"/>
</dbReference>
<dbReference type="SUPFAM" id="SSF54637">
    <property type="entry name" value="Thioesterase/thiol ester dehydrase-isomerase"/>
    <property type="match status" value="1"/>
</dbReference>
<name>A0A9P8T0F6_9ASCO</name>
<accession>A0A9P8T0F6</accession>
<dbReference type="PANTHER" id="PTHR28152">
    <property type="entry name" value="HYDROXYACYL-THIOESTER DEHYDRATASE TYPE 2, MITOCHONDRIAL"/>
    <property type="match status" value="1"/>
</dbReference>
<dbReference type="Gene3D" id="3.10.129.10">
    <property type="entry name" value="Hotdog Thioesterase"/>
    <property type="match status" value="1"/>
</dbReference>
<reference evidence="1" key="1">
    <citation type="journal article" date="2021" name="Open Biol.">
        <title>Shared evolutionary footprints suggest mitochondrial oxidative damage underlies multiple complex I losses in fungi.</title>
        <authorList>
            <person name="Schikora-Tamarit M.A."/>
            <person name="Marcet-Houben M."/>
            <person name="Nosek J."/>
            <person name="Gabaldon T."/>
        </authorList>
    </citation>
    <scope>NUCLEOTIDE SEQUENCE</scope>
    <source>
        <strain evidence="1">CBS6075</strain>
    </source>
</reference>
<evidence type="ECO:0000313" key="1">
    <source>
        <dbReference type="EMBL" id="KAH3661728.1"/>
    </source>
</evidence>
<sequence length="254" mass="29267">MSTDIPRLDQTFKKGAKVPYGYSLIYCNPISTEDELGMDGFDNYHAPTNENTDLFRRRMWVAGSFTYNTNNPLRFGDDVSFTETVAKIQQYKQFQQIGIDYKRVYSINSQPSVTETRRLYYIQSKYETEWPPLTEDLAPDSSITVTPSRVGVFRASALVFNSHLIHYNPTYALEEENYPNIVVSAPLQILMALQYWHTKHSTADLLSFRYKILSPSFVDSELNICTKKLTATSHKLWMTTKDNRVCFTSKLVTA</sequence>
<dbReference type="OrthoDB" id="3257538at2759"/>
<protein>
    <submittedName>
        <fullName evidence="1">Uncharacterized protein</fullName>
    </submittedName>
</protein>
<organism evidence="1 2">
    <name type="scientific">Ogataea philodendri</name>
    <dbReference type="NCBI Taxonomy" id="1378263"/>
    <lineage>
        <taxon>Eukaryota</taxon>
        <taxon>Fungi</taxon>
        <taxon>Dikarya</taxon>
        <taxon>Ascomycota</taxon>
        <taxon>Saccharomycotina</taxon>
        <taxon>Pichiomycetes</taxon>
        <taxon>Pichiales</taxon>
        <taxon>Pichiaceae</taxon>
        <taxon>Ogataea</taxon>
    </lineage>
</organism>
<dbReference type="GO" id="GO:0005739">
    <property type="term" value="C:mitochondrion"/>
    <property type="evidence" value="ECO:0007669"/>
    <property type="project" value="TreeGrafter"/>
</dbReference>
<dbReference type="EMBL" id="JAEUBE010000414">
    <property type="protein sequence ID" value="KAH3661728.1"/>
    <property type="molecule type" value="Genomic_DNA"/>
</dbReference>
<dbReference type="GeneID" id="70237870"/>
<reference evidence="1" key="2">
    <citation type="submission" date="2021-01" db="EMBL/GenBank/DDBJ databases">
        <authorList>
            <person name="Schikora-Tamarit M.A."/>
        </authorList>
    </citation>
    <scope>NUCLEOTIDE SEQUENCE</scope>
    <source>
        <strain evidence="1">CBS6075</strain>
    </source>
</reference>
<dbReference type="PANTHER" id="PTHR28152:SF1">
    <property type="entry name" value="HYDROXYACYL-THIOESTER DEHYDRATASE TYPE 2, MITOCHONDRIAL"/>
    <property type="match status" value="1"/>
</dbReference>
<dbReference type="InterPro" id="IPR029069">
    <property type="entry name" value="HotDog_dom_sf"/>
</dbReference>
<dbReference type="Proteomes" id="UP000769157">
    <property type="component" value="Unassembled WGS sequence"/>
</dbReference>